<dbReference type="Pfam" id="PF06452">
    <property type="entry name" value="CBM9_1"/>
    <property type="match status" value="1"/>
</dbReference>
<keyword evidence="3" id="KW-1185">Reference proteome</keyword>
<dbReference type="SUPFAM" id="SSF49344">
    <property type="entry name" value="CBD9-like"/>
    <property type="match status" value="1"/>
</dbReference>
<organism evidence="2 3">
    <name type="scientific">Seonamhaeicola aphaedonensis</name>
    <dbReference type="NCBI Taxonomy" id="1461338"/>
    <lineage>
        <taxon>Bacteria</taxon>
        <taxon>Pseudomonadati</taxon>
        <taxon>Bacteroidota</taxon>
        <taxon>Flavobacteriia</taxon>
        <taxon>Flavobacteriales</taxon>
        <taxon>Flavobacteriaceae</taxon>
    </lineage>
</organism>
<dbReference type="AlphaFoldDB" id="A0A3D9HDH8"/>
<reference evidence="2 3" key="1">
    <citation type="submission" date="2018-07" db="EMBL/GenBank/DDBJ databases">
        <title>Genomic Encyclopedia of Type Strains, Phase III (KMG-III): the genomes of soil and plant-associated and newly described type strains.</title>
        <authorList>
            <person name="Whitman W."/>
        </authorList>
    </citation>
    <scope>NUCLEOTIDE SEQUENCE [LARGE SCALE GENOMIC DNA]</scope>
    <source>
        <strain evidence="2 3">CECT 8487</strain>
    </source>
</reference>
<dbReference type="Gene3D" id="2.60.40.1190">
    <property type="match status" value="1"/>
</dbReference>
<protein>
    <submittedName>
        <fullName evidence="2">Carbohydrate binding protein with CBM9 domain</fullName>
    </submittedName>
</protein>
<dbReference type="EMBL" id="QRDX01000006">
    <property type="protein sequence ID" value="RED47529.1"/>
    <property type="molecule type" value="Genomic_DNA"/>
</dbReference>
<dbReference type="CDD" id="cd09620">
    <property type="entry name" value="CBM9_like_3"/>
    <property type="match status" value="1"/>
</dbReference>
<dbReference type="PANTHER" id="PTHR35532">
    <property type="entry name" value="SIMILAR TO POLYHYDROXYALKANOATE DEPOLYMERASE"/>
    <property type="match status" value="1"/>
</dbReference>
<gene>
    <name evidence="2" type="ORF">DFQ02_106156</name>
</gene>
<comment type="caution">
    <text evidence="2">The sequence shown here is derived from an EMBL/GenBank/DDBJ whole genome shotgun (WGS) entry which is preliminary data.</text>
</comment>
<dbReference type="PANTHER" id="PTHR35532:SF5">
    <property type="entry name" value="CARBOHYDRATE-BINDING DOMAIN-CONTAINING PROTEIN"/>
    <property type="match status" value="1"/>
</dbReference>
<accession>A0A3D9HDH8</accession>
<dbReference type="GO" id="GO:0016052">
    <property type="term" value="P:carbohydrate catabolic process"/>
    <property type="evidence" value="ECO:0007669"/>
    <property type="project" value="InterPro"/>
</dbReference>
<dbReference type="GO" id="GO:0030246">
    <property type="term" value="F:carbohydrate binding"/>
    <property type="evidence" value="ECO:0007669"/>
    <property type="project" value="InterPro"/>
</dbReference>
<name>A0A3D9HDH8_9FLAO</name>
<evidence type="ECO:0000313" key="2">
    <source>
        <dbReference type="EMBL" id="RED47529.1"/>
    </source>
</evidence>
<evidence type="ECO:0000313" key="3">
    <source>
        <dbReference type="Proteomes" id="UP000256629"/>
    </source>
</evidence>
<evidence type="ECO:0000259" key="1">
    <source>
        <dbReference type="Pfam" id="PF06452"/>
    </source>
</evidence>
<dbReference type="GO" id="GO:0004553">
    <property type="term" value="F:hydrolase activity, hydrolyzing O-glycosyl compounds"/>
    <property type="evidence" value="ECO:0007669"/>
    <property type="project" value="InterPro"/>
</dbReference>
<proteinExistence type="predicted"/>
<sequence length="356" mass="42105">MKLFYVLLDTFKMKGLCYMSLFLLTHPYNMSAQFSYKAPRTYIAKYTDVVPTIDGIANEASWESVAFSDYFIDIEGLKQPKFKTQMKMLWDKDYIYIFAQLEEPHVWGTLKKRDTIIFHNNDFEIFIDPDGDAHNYYEFEFNTLNTLWDLFITRPYRDGAITINDYNATNIKSAVHVSGTLNDPSDVDKGWSIEIAMPLSAFKTSYFENINLSDTFWRINFSRVNWDFQLDNGTYQRRTNEKGEHLPEYNWVWSPQGVVAMHQPETWGYVYFTEEMEDQSFSIPEDEHIKWYLFELHNALKNKIIDIEKVGRQKEILNKTITPQFDSHKTGYNIWVESPFTKKTIIINQHGKIMVK</sequence>
<dbReference type="Proteomes" id="UP000256629">
    <property type="component" value="Unassembled WGS sequence"/>
</dbReference>
<feature type="domain" description="Carbohydrate-binding" evidence="1">
    <location>
        <begin position="53"/>
        <end position="170"/>
    </location>
</feature>
<dbReference type="InterPro" id="IPR010502">
    <property type="entry name" value="Carb-bd_dom_fam9"/>
</dbReference>